<sequence>MTRHASQGLQPSLGAAEKDEEYYWDTVRFLVEGIVFKLPRYQFAVGSEYFEKTYLQNVSRCLTPEADPDDDWDSMDVTDAPRVKISAAGAVHLEGVTAAQFRTFLKLLFPMHSTTTTLSLTKAEWLTILTLSTRWHFFEFRKLAMQHLDTQIQMVDAVEMVTIGRAEYVSKWVEGGYEKLVIKEEAISEEESERIGWRMAVKLYIVRHRLAVVGKGTKLEEVKEAIQGAFLDELATLKRRERDMRTKEEIRIEEEQDDVKRKEEGERIAKEEEEERTSISEALERAREEPLETETVSEEKPVGAEGRRQEEHQDTHEYNIEEDRGRDGQRRQSQKAAKKAKEGKAEQKVQKRGTTPKLTADTGQDETECPHEKDTINLDDVIKIIVGERDDKAQEQRPNEEGAMALEKVEGEDKAAVEKKGREAEREALIQQKLEEDLEMIMADRKKRQEEKEAAEWRRQEEEKAARRKREREEKEAAEQKCRERRAAQEGQPQRRSVARPAEAARTQPAGTWLGELVARAYPQAQTTTVSKKSAWEASSKMPFGTSRPS</sequence>
<dbReference type="AlphaFoldDB" id="A0A4Y7TVT4"/>
<feature type="compositionally biased region" description="Basic and acidic residues" evidence="1">
    <location>
        <begin position="445"/>
        <end position="488"/>
    </location>
</feature>
<dbReference type="Proteomes" id="UP000298030">
    <property type="component" value="Unassembled WGS sequence"/>
</dbReference>
<proteinExistence type="predicted"/>
<evidence type="ECO:0000256" key="1">
    <source>
        <dbReference type="SAM" id="MobiDB-lite"/>
    </source>
</evidence>
<name>A0A4Y7TVT4_COPMI</name>
<feature type="region of interest" description="Disordered" evidence="1">
    <location>
        <begin position="388"/>
        <end position="425"/>
    </location>
</feature>
<feature type="compositionally biased region" description="Basic and acidic residues" evidence="1">
    <location>
        <begin position="297"/>
        <end position="330"/>
    </location>
</feature>
<feature type="region of interest" description="Disordered" evidence="1">
    <location>
        <begin position="445"/>
        <end position="512"/>
    </location>
</feature>
<reference evidence="2 3" key="1">
    <citation type="journal article" date="2019" name="Nat. Ecol. Evol.">
        <title>Megaphylogeny resolves global patterns of mushroom evolution.</title>
        <authorList>
            <person name="Varga T."/>
            <person name="Krizsan K."/>
            <person name="Foldi C."/>
            <person name="Dima B."/>
            <person name="Sanchez-Garcia M."/>
            <person name="Sanchez-Ramirez S."/>
            <person name="Szollosi G.J."/>
            <person name="Szarkandi J.G."/>
            <person name="Papp V."/>
            <person name="Albert L."/>
            <person name="Andreopoulos W."/>
            <person name="Angelini C."/>
            <person name="Antonin V."/>
            <person name="Barry K.W."/>
            <person name="Bougher N.L."/>
            <person name="Buchanan P."/>
            <person name="Buyck B."/>
            <person name="Bense V."/>
            <person name="Catcheside P."/>
            <person name="Chovatia M."/>
            <person name="Cooper J."/>
            <person name="Damon W."/>
            <person name="Desjardin D."/>
            <person name="Finy P."/>
            <person name="Geml J."/>
            <person name="Haridas S."/>
            <person name="Hughes K."/>
            <person name="Justo A."/>
            <person name="Karasinski D."/>
            <person name="Kautmanova I."/>
            <person name="Kiss B."/>
            <person name="Kocsube S."/>
            <person name="Kotiranta H."/>
            <person name="LaButti K.M."/>
            <person name="Lechner B.E."/>
            <person name="Liimatainen K."/>
            <person name="Lipzen A."/>
            <person name="Lukacs Z."/>
            <person name="Mihaltcheva S."/>
            <person name="Morgado L.N."/>
            <person name="Niskanen T."/>
            <person name="Noordeloos M.E."/>
            <person name="Ohm R.A."/>
            <person name="Ortiz-Santana B."/>
            <person name="Ovrebo C."/>
            <person name="Racz N."/>
            <person name="Riley R."/>
            <person name="Savchenko A."/>
            <person name="Shiryaev A."/>
            <person name="Soop K."/>
            <person name="Spirin V."/>
            <person name="Szebenyi C."/>
            <person name="Tomsovsky M."/>
            <person name="Tulloss R.E."/>
            <person name="Uehling J."/>
            <person name="Grigoriev I.V."/>
            <person name="Vagvolgyi C."/>
            <person name="Papp T."/>
            <person name="Martin F.M."/>
            <person name="Miettinen O."/>
            <person name="Hibbett D.S."/>
            <person name="Nagy L.G."/>
        </authorList>
    </citation>
    <scope>NUCLEOTIDE SEQUENCE [LARGE SCALE GENOMIC DNA]</scope>
    <source>
        <strain evidence="2 3">FP101781</strain>
    </source>
</reference>
<evidence type="ECO:0000313" key="3">
    <source>
        <dbReference type="Proteomes" id="UP000298030"/>
    </source>
</evidence>
<keyword evidence="3" id="KW-1185">Reference proteome</keyword>
<protein>
    <recommendedName>
        <fullName evidence="4">BTB domain-containing protein</fullName>
    </recommendedName>
</protein>
<gene>
    <name evidence="2" type="ORF">FA13DRAFT_1725721</name>
</gene>
<accession>A0A4Y7TVT4</accession>
<feature type="compositionally biased region" description="Basic and acidic residues" evidence="1">
    <location>
        <begin position="388"/>
        <end position="400"/>
    </location>
</feature>
<evidence type="ECO:0008006" key="4">
    <source>
        <dbReference type="Google" id="ProtNLM"/>
    </source>
</evidence>
<evidence type="ECO:0000313" key="2">
    <source>
        <dbReference type="EMBL" id="TEB38091.1"/>
    </source>
</evidence>
<organism evidence="2 3">
    <name type="scientific">Coprinellus micaceus</name>
    <name type="common">Glistening ink-cap mushroom</name>
    <name type="synonym">Coprinus micaceus</name>
    <dbReference type="NCBI Taxonomy" id="71717"/>
    <lineage>
        <taxon>Eukaryota</taxon>
        <taxon>Fungi</taxon>
        <taxon>Dikarya</taxon>
        <taxon>Basidiomycota</taxon>
        <taxon>Agaricomycotina</taxon>
        <taxon>Agaricomycetes</taxon>
        <taxon>Agaricomycetidae</taxon>
        <taxon>Agaricales</taxon>
        <taxon>Agaricineae</taxon>
        <taxon>Psathyrellaceae</taxon>
        <taxon>Coprinellus</taxon>
    </lineage>
</organism>
<feature type="compositionally biased region" description="Basic and acidic residues" evidence="1">
    <location>
        <begin position="407"/>
        <end position="425"/>
    </location>
</feature>
<feature type="region of interest" description="Disordered" evidence="1">
    <location>
        <begin position="525"/>
        <end position="550"/>
    </location>
</feature>
<dbReference type="OrthoDB" id="3193844at2759"/>
<feature type="compositionally biased region" description="Basic and acidic residues" evidence="1">
    <location>
        <begin position="339"/>
        <end position="349"/>
    </location>
</feature>
<feature type="region of interest" description="Disordered" evidence="1">
    <location>
        <begin position="255"/>
        <end position="375"/>
    </location>
</feature>
<comment type="caution">
    <text evidence="2">The sequence shown here is derived from an EMBL/GenBank/DDBJ whole genome shotgun (WGS) entry which is preliminary data.</text>
</comment>
<feature type="compositionally biased region" description="Basic and acidic residues" evidence="1">
    <location>
        <begin position="258"/>
        <end position="290"/>
    </location>
</feature>
<dbReference type="STRING" id="71717.A0A4Y7TVT4"/>
<dbReference type="EMBL" id="QPFP01000003">
    <property type="protein sequence ID" value="TEB38091.1"/>
    <property type="molecule type" value="Genomic_DNA"/>
</dbReference>